<dbReference type="InterPro" id="IPR050285">
    <property type="entry name" value="STE20_Ser/Thr_kinase"/>
</dbReference>
<dbReference type="Pfam" id="PF00069">
    <property type="entry name" value="Pkinase"/>
    <property type="match status" value="1"/>
</dbReference>
<dbReference type="GO" id="GO:0035556">
    <property type="term" value="P:intracellular signal transduction"/>
    <property type="evidence" value="ECO:0007669"/>
    <property type="project" value="TreeGrafter"/>
</dbReference>
<protein>
    <submittedName>
        <fullName evidence="2">PAK3 kinase</fullName>
    </submittedName>
</protein>
<feature type="non-terminal residue" evidence="2">
    <location>
        <position position="135"/>
    </location>
</feature>
<feature type="domain" description="Protein kinase" evidence="1">
    <location>
        <begin position="1"/>
        <end position="135"/>
    </location>
</feature>
<evidence type="ECO:0000313" key="2">
    <source>
        <dbReference type="EMBL" id="NXH29401.1"/>
    </source>
</evidence>
<dbReference type="Gene3D" id="1.10.510.10">
    <property type="entry name" value="Transferase(Phosphotransferase) domain 1"/>
    <property type="match status" value="1"/>
</dbReference>
<dbReference type="PROSITE" id="PS00108">
    <property type="entry name" value="PROTEIN_KINASE_ST"/>
    <property type="match status" value="1"/>
</dbReference>
<dbReference type="EMBL" id="VWZQ01005896">
    <property type="protein sequence ID" value="NXH29401.1"/>
    <property type="molecule type" value="Genomic_DNA"/>
</dbReference>
<dbReference type="GO" id="GO:0043408">
    <property type="term" value="P:regulation of MAPK cascade"/>
    <property type="evidence" value="ECO:0007669"/>
    <property type="project" value="TreeGrafter"/>
</dbReference>
<sequence length="135" mass="15490">YLLDDELWLVMEYMDGGSLSDVINKMHLSEDEMATIRRVYLKVLDFLHWNHVIHRDIKRCNILFRREGSVNLGGYTISQLIPEQNQRSSVVGTSEWMVPEVVTGQPYGPKVDISCLGIVGIEMAEQEVSHWNNSP</sequence>
<keyword evidence="3" id="KW-1185">Reference proteome</keyword>
<dbReference type="InterPro" id="IPR000719">
    <property type="entry name" value="Prot_kinase_dom"/>
</dbReference>
<dbReference type="GO" id="GO:0004674">
    <property type="term" value="F:protein serine/threonine kinase activity"/>
    <property type="evidence" value="ECO:0007669"/>
    <property type="project" value="TreeGrafter"/>
</dbReference>
<keyword evidence="2" id="KW-0418">Kinase</keyword>
<dbReference type="PANTHER" id="PTHR48015">
    <property type="entry name" value="SERINE/THREONINE-PROTEIN KINASE TAO"/>
    <property type="match status" value="1"/>
</dbReference>
<reference evidence="2 3" key="1">
    <citation type="submission" date="2019-09" db="EMBL/GenBank/DDBJ databases">
        <title>Bird 10,000 Genomes (B10K) Project - Family phase.</title>
        <authorList>
            <person name="Zhang G."/>
        </authorList>
    </citation>
    <scope>NUCLEOTIDE SEQUENCE [LARGE SCALE GENOMIC DNA]</scope>
    <source>
        <strain evidence="2">B10K-DU-001-33</strain>
        <tissue evidence="2">Muscle</tissue>
    </source>
</reference>
<dbReference type="PANTHER" id="PTHR48015:SF35">
    <property type="entry name" value="SERINE_THREONINE-PROTEIN KINASE PAK"/>
    <property type="match status" value="1"/>
</dbReference>
<dbReference type="AlphaFoldDB" id="A0A7K9ITK2"/>
<dbReference type="InterPro" id="IPR008271">
    <property type="entry name" value="Ser/Thr_kinase_AS"/>
</dbReference>
<evidence type="ECO:0000313" key="3">
    <source>
        <dbReference type="Proteomes" id="UP000534930"/>
    </source>
</evidence>
<dbReference type="PROSITE" id="PS50011">
    <property type="entry name" value="PROTEIN_KINASE_DOM"/>
    <property type="match status" value="1"/>
</dbReference>
<evidence type="ECO:0000259" key="1">
    <source>
        <dbReference type="PROSITE" id="PS50011"/>
    </source>
</evidence>
<keyword evidence="2" id="KW-0808">Transferase</keyword>
<accession>A0A7K9ITK2</accession>
<proteinExistence type="predicted"/>
<name>A0A7K9ITK2_9CORV</name>
<organism evidence="2 3">
    <name type="scientific">Myiagra hebetior</name>
    <dbReference type="NCBI Taxonomy" id="381031"/>
    <lineage>
        <taxon>Eukaryota</taxon>
        <taxon>Metazoa</taxon>
        <taxon>Chordata</taxon>
        <taxon>Craniata</taxon>
        <taxon>Vertebrata</taxon>
        <taxon>Euteleostomi</taxon>
        <taxon>Archelosauria</taxon>
        <taxon>Archosauria</taxon>
        <taxon>Dinosauria</taxon>
        <taxon>Saurischia</taxon>
        <taxon>Theropoda</taxon>
        <taxon>Coelurosauria</taxon>
        <taxon>Aves</taxon>
        <taxon>Neognathae</taxon>
        <taxon>Neoaves</taxon>
        <taxon>Telluraves</taxon>
        <taxon>Australaves</taxon>
        <taxon>Passeriformes</taxon>
        <taxon>Corvoidea</taxon>
        <taxon>Monarchidae</taxon>
        <taxon>Myiagra</taxon>
    </lineage>
</organism>
<comment type="caution">
    <text evidence="2">The sequence shown here is derived from an EMBL/GenBank/DDBJ whole genome shotgun (WGS) entry which is preliminary data.</text>
</comment>
<dbReference type="GO" id="GO:0005737">
    <property type="term" value="C:cytoplasm"/>
    <property type="evidence" value="ECO:0007669"/>
    <property type="project" value="TreeGrafter"/>
</dbReference>
<dbReference type="InterPro" id="IPR011009">
    <property type="entry name" value="Kinase-like_dom_sf"/>
</dbReference>
<feature type="non-terminal residue" evidence="2">
    <location>
        <position position="1"/>
    </location>
</feature>
<dbReference type="Proteomes" id="UP000534930">
    <property type="component" value="Unassembled WGS sequence"/>
</dbReference>
<dbReference type="GO" id="GO:0005524">
    <property type="term" value="F:ATP binding"/>
    <property type="evidence" value="ECO:0007669"/>
    <property type="project" value="InterPro"/>
</dbReference>
<dbReference type="SUPFAM" id="SSF56112">
    <property type="entry name" value="Protein kinase-like (PK-like)"/>
    <property type="match status" value="1"/>
</dbReference>
<gene>
    <name evidence="2" type="primary">Pak3_4</name>
    <name evidence="2" type="ORF">MYIHEB_R00827</name>
</gene>
<dbReference type="SMART" id="SM00220">
    <property type="entry name" value="S_TKc"/>
    <property type="match status" value="1"/>
</dbReference>